<gene>
    <name evidence="1" type="ORF">R1flu_023888</name>
</gene>
<keyword evidence="2" id="KW-1185">Reference proteome</keyword>
<protein>
    <submittedName>
        <fullName evidence="1">Uncharacterized protein</fullName>
    </submittedName>
</protein>
<evidence type="ECO:0000313" key="2">
    <source>
        <dbReference type="Proteomes" id="UP001605036"/>
    </source>
</evidence>
<dbReference type="AlphaFoldDB" id="A0ABD1XW88"/>
<accession>A0ABD1XW88</accession>
<reference evidence="1 2" key="1">
    <citation type="submission" date="2024-09" db="EMBL/GenBank/DDBJ databases">
        <title>Chromosome-scale assembly of Riccia fluitans.</title>
        <authorList>
            <person name="Paukszto L."/>
            <person name="Sawicki J."/>
            <person name="Karawczyk K."/>
            <person name="Piernik-Szablinska J."/>
            <person name="Szczecinska M."/>
            <person name="Mazdziarz M."/>
        </authorList>
    </citation>
    <scope>NUCLEOTIDE SEQUENCE [LARGE SCALE GENOMIC DNA]</scope>
    <source>
        <strain evidence="1">Rf_01</strain>
        <tissue evidence="1">Aerial parts of the thallus</tissue>
    </source>
</reference>
<proteinExistence type="predicted"/>
<dbReference type="Proteomes" id="UP001605036">
    <property type="component" value="Unassembled WGS sequence"/>
</dbReference>
<dbReference type="EMBL" id="JBHFFA010000007">
    <property type="protein sequence ID" value="KAL2612196.1"/>
    <property type="molecule type" value="Genomic_DNA"/>
</dbReference>
<evidence type="ECO:0000313" key="1">
    <source>
        <dbReference type="EMBL" id="KAL2612196.1"/>
    </source>
</evidence>
<comment type="caution">
    <text evidence="1">The sequence shown here is derived from an EMBL/GenBank/DDBJ whole genome shotgun (WGS) entry which is preliminary data.</text>
</comment>
<organism evidence="1 2">
    <name type="scientific">Riccia fluitans</name>
    <dbReference type="NCBI Taxonomy" id="41844"/>
    <lineage>
        <taxon>Eukaryota</taxon>
        <taxon>Viridiplantae</taxon>
        <taxon>Streptophyta</taxon>
        <taxon>Embryophyta</taxon>
        <taxon>Marchantiophyta</taxon>
        <taxon>Marchantiopsida</taxon>
        <taxon>Marchantiidae</taxon>
        <taxon>Marchantiales</taxon>
        <taxon>Ricciaceae</taxon>
        <taxon>Riccia</taxon>
    </lineage>
</organism>
<sequence length="66" mass="7222">MNCITDAEVGTGHQSQFEWVNTAPIIDASKALPPQAVMRGPMAIRAPETWAPTALSHHPLLDTWEN</sequence>
<name>A0ABD1XW88_9MARC</name>